<dbReference type="InterPro" id="IPR038417">
    <property type="entry name" value="Alpga-gal_N_sf"/>
</dbReference>
<feature type="active site" description="Proton donor" evidence="6">
    <location>
        <position position="528"/>
    </location>
</feature>
<evidence type="ECO:0000259" key="7">
    <source>
        <dbReference type="Pfam" id="PF16874"/>
    </source>
</evidence>
<protein>
    <recommendedName>
        <fullName evidence="2 5">Alpha-galactosidase</fullName>
        <ecNumber evidence="2 5">3.2.1.22</ecNumber>
    </recommendedName>
</protein>
<dbReference type="Pfam" id="PF16875">
    <property type="entry name" value="Glyco_hydro_36N"/>
    <property type="match status" value="1"/>
</dbReference>
<dbReference type="InterPro" id="IPR031705">
    <property type="entry name" value="Glyco_hydro_36_C"/>
</dbReference>
<dbReference type="Pfam" id="PF02065">
    <property type="entry name" value="Melibiase"/>
    <property type="match status" value="1"/>
</dbReference>
<feature type="domain" description="Glycosyl hydrolase family 36 C-terminal" evidence="7">
    <location>
        <begin position="632"/>
        <end position="717"/>
    </location>
</feature>
<dbReference type="PANTHER" id="PTHR43053:SF3">
    <property type="entry name" value="ALPHA-GALACTOSIDASE C-RELATED"/>
    <property type="match status" value="1"/>
</dbReference>
<dbReference type="PIRSF" id="PIRSF005536">
    <property type="entry name" value="Agal"/>
    <property type="match status" value="1"/>
</dbReference>
<accession>A0A8J3SYX2</accession>
<dbReference type="GO" id="GO:0016052">
    <property type="term" value="P:carbohydrate catabolic process"/>
    <property type="evidence" value="ECO:0007669"/>
    <property type="project" value="InterPro"/>
</dbReference>
<evidence type="ECO:0000256" key="3">
    <source>
        <dbReference type="ARBA" id="ARBA00022801"/>
    </source>
</evidence>
<dbReference type="Proteomes" id="UP000634476">
    <property type="component" value="Unassembled WGS sequence"/>
</dbReference>
<organism evidence="9 10">
    <name type="scientific">Planobispora takensis</name>
    <dbReference type="NCBI Taxonomy" id="1367882"/>
    <lineage>
        <taxon>Bacteria</taxon>
        <taxon>Bacillati</taxon>
        <taxon>Actinomycetota</taxon>
        <taxon>Actinomycetes</taxon>
        <taxon>Streptosporangiales</taxon>
        <taxon>Streptosporangiaceae</taxon>
        <taxon>Planobispora</taxon>
    </lineage>
</organism>
<comment type="caution">
    <text evidence="9">The sequence shown here is derived from an EMBL/GenBank/DDBJ whole genome shotgun (WGS) entry which is preliminary data.</text>
</comment>
<dbReference type="InterPro" id="IPR013785">
    <property type="entry name" value="Aldolase_TIM"/>
</dbReference>
<dbReference type="AlphaFoldDB" id="A0A8J3SYX2"/>
<comment type="catalytic activity">
    <reaction evidence="1 5">
        <text>Hydrolysis of terminal, non-reducing alpha-D-galactose residues in alpha-D-galactosides, including galactose oligosaccharides, galactomannans and galactolipids.</text>
        <dbReference type="EC" id="3.2.1.22"/>
    </reaction>
</comment>
<dbReference type="CDD" id="cd14791">
    <property type="entry name" value="GH36"/>
    <property type="match status" value="1"/>
</dbReference>
<dbReference type="Gene3D" id="2.60.40.1180">
    <property type="entry name" value="Golgi alpha-mannosidase II"/>
    <property type="match status" value="1"/>
</dbReference>
<dbReference type="Pfam" id="PF16874">
    <property type="entry name" value="Glyco_hydro_36C"/>
    <property type="match status" value="1"/>
</dbReference>
<keyword evidence="3 5" id="KW-0378">Hydrolase</keyword>
<dbReference type="Gene3D" id="2.70.98.60">
    <property type="entry name" value="alpha-galactosidase from lactobacil brevis"/>
    <property type="match status" value="1"/>
</dbReference>
<evidence type="ECO:0000313" key="10">
    <source>
        <dbReference type="Proteomes" id="UP000634476"/>
    </source>
</evidence>
<feature type="domain" description="Glycosyl hydrolase family 36 N-terminal" evidence="8">
    <location>
        <begin position="30"/>
        <end position="272"/>
    </location>
</feature>
<keyword evidence="4 5" id="KW-0326">Glycosidase</keyword>
<evidence type="ECO:0000256" key="4">
    <source>
        <dbReference type="ARBA" id="ARBA00023295"/>
    </source>
</evidence>
<dbReference type="InterPro" id="IPR017853">
    <property type="entry name" value="GH"/>
</dbReference>
<dbReference type="Gene3D" id="3.20.20.70">
    <property type="entry name" value="Aldolase class I"/>
    <property type="match status" value="1"/>
</dbReference>
<dbReference type="SUPFAM" id="SSF51445">
    <property type="entry name" value="(Trans)glycosidases"/>
    <property type="match status" value="1"/>
</dbReference>
<dbReference type="InterPro" id="IPR050985">
    <property type="entry name" value="Alpha-glycosidase_related"/>
</dbReference>
<dbReference type="EC" id="3.2.1.22" evidence="2 5"/>
<dbReference type="FunFam" id="3.20.20.70:FF:000118">
    <property type="entry name" value="Alpha-galactosidase"/>
    <property type="match status" value="1"/>
</dbReference>
<evidence type="ECO:0000256" key="5">
    <source>
        <dbReference type="PIRNR" id="PIRNR005536"/>
    </source>
</evidence>
<evidence type="ECO:0000256" key="1">
    <source>
        <dbReference type="ARBA" id="ARBA00001255"/>
    </source>
</evidence>
<reference evidence="9" key="1">
    <citation type="submission" date="2021-01" db="EMBL/GenBank/DDBJ databases">
        <title>Whole genome shotgun sequence of Planobispora takensis NBRC 109077.</title>
        <authorList>
            <person name="Komaki H."/>
            <person name="Tamura T."/>
        </authorList>
    </citation>
    <scope>NUCLEOTIDE SEQUENCE</scope>
    <source>
        <strain evidence="9">NBRC 109077</strain>
    </source>
</reference>
<dbReference type="InterPro" id="IPR031704">
    <property type="entry name" value="Glyco_hydro_36_N"/>
</dbReference>
<dbReference type="EMBL" id="BOOK01000036">
    <property type="protein sequence ID" value="GII03017.1"/>
    <property type="molecule type" value="Genomic_DNA"/>
</dbReference>
<dbReference type="PRINTS" id="PR00743">
    <property type="entry name" value="GLHYDRLASE36"/>
</dbReference>
<gene>
    <name evidence="9" type="ORF">Pta02_50250</name>
</gene>
<dbReference type="PROSITE" id="PS00512">
    <property type="entry name" value="ALPHA_GALACTOSIDASE"/>
    <property type="match status" value="1"/>
</dbReference>
<evidence type="ECO:0000256" key="6">
    <source>
        <dbReference type="PIRSR" id="PIRSR005536-1"/>
    </source>
</evidence>
<dbReference type="InterPro" id="IPR000111">
    <property type="entry name" value="Glyco_hydro_27/36_CS"/>
</dbReference>
<dbReference type="PANTHER" id="PTHR43053">
    <property type="entry name" value="GLYCOSIDASE FAMILY 31"/>
    <property type="match status" value="1"/>
</dbReference>
<dbReference type="InterPro" id="IPR002252">
    <property type="entry name" value="Glyco_hydro_36"/>
</dbReference>
<evidence type="ECO:0000256" key="2">
    <source>
        <dbReference type="ARBA" id="ARBA00012755"/>
    </source>
</evidence>
<comment type="similarity">
    <text evidence="5">Belongs to the glycosyl hydrolase.</text>
</comment>
<keyword evidence="10" id="KW-1185">Reference proteome</keyword>
<evidence type="ECO:0000313" key="9">
    <source>
        <dbReference type="EMBL" id="GII03017.1"/>
    </source>
</evidence>
<sequence length="727" mass="79419">MPLHGPSPDAAVALTAAGVTLLLDARGGRLPAVVHWGRELPGLDAAQAAALVTATVPVAGSNNPDPAQRPALMPGHHTGWCGRPGLRGSFAGVAWSPAFVTREVSLDGAPVPGFASSGPGVVEVVATDDADRLDLRLVIELLPSGLVRSRAAVLNVTDEVYQLDDLVLAYPVPAEAAELLDFGGRHNLERVPRRGPFPLGAHVRENRRGRTGADSAYVLHAGTAGFGFAHGDLWAVHAAWSGNHTHYAERVHTGERLIGGGELLLPGEIRLARGEAYQSPWVYGSYGTGLDEVAHRFHRHLRARDPRVSADRPVTLNVWEAVYFDHDERRLIDLAERAAALGVERYVLDDGWFGSRRDDRSGLGDWVVSPDAWPKGLRPLIDRVRGLGMQFGLWFEPEMVSPDSDLARAHPEWIMAARAEWPVESRHQQVLNLGVPGAYEHVRAQILAILGEYPVDCIKWDHNRDLVEAGTQTDGGRPGVHAQTRAVYRLLDEIRAAHPGLEIESCSSGGGRVDLGVLERTDRVWVSDNIDPHDRQGMLRWTAQLVPPEFMGSHVASGRSHTTGRRHDLQFRAATAVFGHLGIEWDLARATDEELAELRTWIAFFKERRDLLLGGDLVRMDGTQEGVLVHGVVAPDRSRALIAMAVLDSPYPDPPARLRFRGLDPARRYRVRPVPVGTPPAGLRPPRWWGPAWEGEILSGAALAHVGVACPRMCPDQAMLYRADATE</sequence>
<feature type="active site" description="Nucleophile" evidence="6">
    <location>
        <position position="461"/>
    </location>
</feature>
<name>A0A8J3SYX2_9ACTN</name>
<evidence type="ECO:0000259" key="8">
    <source>
        <dbReference type="Pfam" id="PF16875"/>
    </source>
</evidence>
<dbReference type="GO" id="GO:0004557">
    <property type="term" value="F:alpha-galactosidase activity"/>
    <property type="evidence" value="ECO:0007669"/>
    <property type="project" value="UniProtKB-UniRule"/>
</dbReference>
<dbReference type="InterPro" id="IPR013780">
    <property type="entry name" value="Glyco_hydro_b"/>
</dbReference>
<proteinExistence type="inferred from homology"/>
<dbReference type="RefSeq" id="WP_203877322.1">
    <property type="nucleotide sequence ID" value="NZ_BOOK01000036.1"/>
</dbReference>